<proteinExistence type="predicted"/>
<protein>
    <submittedName>
        <fullName evidence="1">Uncharacterized protein</fullName>
    </submittedName>
</protein>
<sequence>MKFEYNLIKLFSSLPQDMIRAILEFDDTYHNTFRTEIFREQLLSLYWKQSFIETAVYKLVFSYLENIIKTRQTFMRPDNFYVIMGGRFQTKRTFTSVSDMRKDIKFILSPYKNFMRWKMVPVMDKSEYYAKQTIVWDGCIGNSSHIQSDPSLFLSLFFGAGSLGGQMTKHVTPPEFGHIGDTFWF</sequence>
<organism evidence="1">
    <name type="scientific">viral metagenome</name>
    <dbReference type="NCBI Taxonomy" id="1070528"/>
    <lineage>
        <taxon>unclassified sequences</taxon>
        <taxon>metagenomes</taxon>
        <taxon>organismal metagenomes</taxon>
    </lineage>
</organism>
<reference evidence="1" key="1">
    <citation type="journal article" date="2020" name="Nature">
        <title>Giant virus diversity and host interactions through global metagenomics.</title>
        <authorList>
            <person name="Schulz F."/>
            <person name="Roux S."/>
            <person name="Paez-Espino D."/>
            <person name="Jungbluth S."/>
            <person name="Walsh D.A."/>
            <person name="Denef V.J."/>
            <person name="McMahon K.D."/>
            <person name="Konstantinidis K.T."/>
            <person name="Eloe-Fadrosh E.A."/>
            <person name="Kyrpides N.C."/>
            <person name="Woyke T."/>
        </authorList>
    </citation>
    <scope>NUCLEOTIDE SEQUENCE</scope>
    <source>
        <strain evidence="1">GVMAG-M-3300023184-120</strain>
    </source>
</reference>
<dbReference type="EMBL" id="MN739966">
    <property type="protein sequence ID" value="QHT80238.1"/>
    <property type="molecule type" value="Genomic_DNA"/>
</dbReference>
<dbReference type="AlphaFoldDB" id="A0A6C0HHX6"/>
<name>A0A6C0HHX6_9ZZZZ</name>
<evidence type="ECO:0000313" key="1">
    <source>
        <dbReference type="EMBL" id="QHT80238.1"/>
    </source>
</evidence>
<accession>A0A6C0HHX6</accession>